<evidence type="ECO:0000256" key="3">
    <source>
        <dbReference type="ARBA" id="ARBA00022553"/>
    </source>
</evidence>
<dbReference type="InterPro" id="IPR036097">
    <property type="entry name" value="HisK_dim/P_sf"/>
</dbReference>
<dbReference type="Gene3D" id="1.10.287.130">
    <property type="match status" value="1"/>
</dbReference>
<dbReference type="SMART" id="SM00448">
    <property type="entry name" value="REC"/>
    <property type="match status" value="1"/>
</dbReference>
<dbReference type="CDD" id="cd00082">
    <property type="entry name" value="HisKA"/>
    <property type="match status" value="1"/>
</dbReference>
<name>A0ABQ6TP49_9BACT</name>
<dbReference type="Gene3D" id="3.30.565.10">
    <property type="entry name" value="Histidine kinase-like ATPase, C-terminal domain"/>
    <property type="match status" value="1"/>
</dbReference>
<dbReference type="InterPro" id="IPR005467">
    <property type="entry name" value="His_kinase_dom"/>
</dbReference>
<reference evidence="9 10" key="1">
    <citation type="journal article" date="2020" name="Microorganisms">
        <title>Description of Three Novel Members in the Family Geobacteraceae, Oryzomonas japonicum gen. nov., sp. nov., Oryzomonas sagensis sp. nov., and Oryzomonas ruber sp. nov.</title>
        <authorList>
            <person name="Xu Z."/>
            <person name="Masuda Y."/>
            <person name="Hayakawa C."/>
            <person name="Ushijima N."/>
            <person name="Kawano K."/>
            <person name="Shiratori Y."/>
            <person name="Senoo K."/>
            <person name="Itoh H."/>
        </authorList>
    </citation>
    <scope>NUCLEOTIDE SEQUENCE [LARGE SCALE GENOMIC DNA]</scope>
    <source>
        <strain evidence="9 10">Red100</strain>
    </source>
</reference>
<comment type="catalytic activity">
    <reaction evidence="1">
        <text>ATP + protein L-histidine = ADP + protein N-phospho-L-histidine.</text>
        <dbReference type="EC" id="2.7.13.3"/>
    </reaction>
</comment>
<dbReference type="SUPFAM" id="SSF47384">
    <property type="entry name" value="Homodimeric domain of signal transducing histidine kinase"/>
    <property type="match status" value="1"/>
</dbReference>
<evidence type="ECO:0000256" key="4">
    <source>
        <dbReference type="ARBA" id="ARBA00022679"/>
    </source>
</evidence>
<comment type="caution">
    <text evidence="9">The sequence shown here is derived from an EMBL/GenBank/DDBJ whole genome shotgun (WGS) entry which is preliminary data.</text>
</comment>
<feature type="domain" description="Histidine kinase" evidence="7">
    <location>
        <begin position="183"/>
        <end position="393"/>
    </location>
</feature>
<evidence type="ECO:0000256" key="1">
    <source>
        <dbReference type="ARBA" id="ARBA00000085"/>
    </source>
</evidence>
<dbReference type="Pfam" id="PF00072">
    <property type="entry name" value="Response_reg"/>
    <property type="match status" value="1"/>
</dbReference>
<evidence type="ECO:0000256" key="5">
    <source>
        <dbReference type="ARBA" id="ARBA00022777"/>
    </source>
</evidence>
<dbReference type="Gene3D" id="3.40.50.2300">
    <property type="match status" value="1"/>
</dbReference>
<dbReference type="InterPro" id="IPR003594">
    <property type="entry name" value="HATPase_dom"/>
</dbReference>
<dbReference type="Proteomes" id="UP000798046">
    <property type="component" value="Unassembled WGS sequence"/>
</dbReference>
<dbReference type="SMART" id="SM00388">
    <property type="entry name" value="HisKA"/>
    <property type="match status" value="1"/>
</dbReference>
<keyword evidence="4" id="KW-0808">Transferase</keyword>
<dbReference type="InterPro" id="IPR001789">
    <property type="entry name" value="Sig_transdc_resp-reg_receiver"/>
</dbReference>
<keyword evidence="3 6" id="KW-0597">Phosphoprotein</keyword>
<dbReference type="PRINTS" id="PR00344">
    <property type="entry name" value="BCTRLSENSOR"/>
</dbReference>
<dbReference type="Pfam" id="PF00512">
    <property type="entry name" value="HisKA"/>
    <property type="match status" value="1"/>
</dbReference>
<dbReference type="Pfam" id="PF02518">
    <property type="entry name" value="HATPase_c"/>
    <property type="match status" value="1"/>
</dbReference>
<dbReference type="PROSITE" id="PS50110">
    <property type="entry name" value="RESPONSE_REGULATORY"/>
    <property type="match status" value="1"/>
</dbReference>
<evidence type="ECO:0000256" key="2">
    <source>
        <dbReference type="ARBA" id="ARBA00012438"/>
    </source>
</evidence>
<dbReference type="SMART" id="SM00387">
    <property type="entry name" value="HATPase_c"/>
    <property type="match status" value="1"/>
</dbReference>
<dbReference type="PANTHER" id="PTHR42878:SF15">
    <property type="entry name" value="BACTERIOPHYTOCHROME"/>
    <property type="match status" value="1"/>
</dbReference>
<accession>A0ABQ6TP49</accession>
<keyword evidence="5" id="KW-0418">Kinase</keyword>
<dbReference type="EC" id="2.7.13.3" evidence="2"/>
<gene>
    <name evidence="9" type="ORF">F6V30_09700</name>
</gene>
<dbReference type="SUPFAM" id="SSF52172">
    <property type="entry name" value="CheY-like"/>
    <property type="match status" value="1"/>
</dbReference>
<dbReference type="EMBL" id="VZRA01000002">
    <property type="protein sequence ID" value="KAB0670414.1"/>
    <property type="molecule type" value="Genomic_DNA"/>
</dbReference>
<evidence type="ECO:0000313" key="9">
    <source>
        <dbReference type="EMBL" id="KAB0670414.1"/>
    </source>
</evidence>
<dbReference type="PANTHER" id="PTHR42878">
    <property type="entry name" value="TWO-COMPONENT HISTIDINE KINASE"/>
    <property type="match status" value="1"/>
</dbReference>
<dbReference type="InterPro" id="IPR011006">
    <property type="entry name" value="CheY-like_superfamily"/>
</dbReference>
<protein>
    <recommendedName>
        <fullName evidence="2">histidine kinase</fullName>
        <ecNumber evidence="2">2.7.13.3</ecNumber>
    </recommendedName>
</protein>
<dbReference type="InterPro" id="IPR036890">
    <property type="entry name" value="HATPase_C_sf"/>
</dbReference>
<feature type="modified residue" description="4-aspartylphosphate" evidence="6">
    <location>
        <position position="75"/>
    </location>
</feature>
<dbReference type="InterPro" id="IPR003661">
    <property type="entry name" value="HisK_dim/P_dom"/>
</dbReference>
<evidence type="ECO:0000259" key="8">
    <source>
        <dbReference type="PROSITE" id="PS50110"/>
    </source>
</evidence>
<dbReference type="PROSITE" id="PS50109">
    <property type="entry name" value="HIS_KIN"/>
    <property type="match status" value="1"/>
</dbReference>
<evidence type="ECO:0000313" key="10">
    <source>
        <dbReference type="Proteomes" id="UP000798046"/>
    </source>
</evidence>
<sequence length="393" mass="43677">MSPYHDSGVVSHMDTSNSDDHVISILYVDDEQKSREVLGKLICHRYPNVRLLFSANGKAGVKSFKRHRPEIVITDVNMPISDGISMAAEIKTLSSTTEIIVLTACSNTEHLLQAIEVGVSHYILKPINIKQVFKVVDKAIDIIRSKRVLVQQNDAIMALNAGLAQKAAELELANQALGAFNYTVAHDLRSPLVVASGFFRVLCDNYAPVLDDRGKEYLEVINREISRMNSLIEVLLKFSMHSQGAVNKSWTCLSKIADEISGSLLAQDRRRNVTFHIVDGIFGYGDPDLLQIVLENLLGNAWKYSSKTDDARIEFGAINKEDDLVYFVHDNGAGFDQRDAEKLFVPFQRLQCNDEIAGMGIGLATAHRIILRHGGRIWADGEIGKGATFYFTL</sequence>
<evidence type="ECO:0000256" key="6">
    <source>
        <dbReference type="PROSITE-ProRule" id="PRU00169"/>
    </source>
</evidence>
<dbReference type="InterPro" id="IPR050351">
    <property type="entry name" value="BphY/WalK/GraS-like"/>
</dbReference>
<feature type="domain" description="Response regulatory" evidence="8">
    <location>
        <begin position="24"/>
        <end position="140"/>
    </location>
</feature>
<evidence type="ECO:0000259" key="7">
    <source>
        <dbReference type="PROSITE" id="PS50109"/>
    </source>
</evidence>
<dbReference type="SUPFAM" id="SSF55874">
    <property type="entry name" value="ATPase domain of HSP90 chaperone/DNA topoisomerase II/histidine kinase"/>
    <property type="match status" value="1"/>
</dbReference>
<proteinExistence type="predicted"/>
<organism evidence="9 10">
    <name type="scientific">Oryzomonas sagensis</name>
    <dbReference type="NCBI Taxonomy" id="2603857"/>
    <lineage>
        <taxon>Bacteria</taxon>
        <taxon>Pseudomonadati</taxon>
        <taxon>Thermodesulfobacteriota</taxon>
        <taxon>Desulfuromonadia</taxon>
        <taxon>Geobacterales</taxon>
        <taxon>Geobacteraceae</taxon>
        <taxon>Oryzomonas</taxon>
    </lineage>
</organism>
<keyword evidence="10" id="KW-1185">Reference proteome</keyword>
<dbReference type="InterPro" id="IPR004358">
    <property type="entry name" value="Sig_transdc_His_kin-like_C"/>
</dbReference>